<dbReference type="EMBL" id="KN609522">
    <property type="protein sequence ID" value="KHJ78692.1"/>
    <property type="molecule type" value="Genomic_DNA"/>
</dbReference>
<organism evidence="2 3">
    <name type="scientific">Oesophagostomum dentatum</name>
    <name type="common">Nodular worm</name>
    <dbReference type="NCBI Taxonomy" id="61180"/>
    <lineage>
        <taxon>Eukaryota</taxon>
        <taxon>Metazoa</taxon>
        <taxon>Ecdysozoa</taxon>
        <taxon>Nematoda</taxon>
        <taxon>Chromadorea</taxon>
        <taxon>Rhabditida</taxon>
        <taxon>Rhabditina</taxon>
        <taxon>Rhabditomorpha</taxon>
        <taxon>Strongyloidea</taxon>
        <taxon>Strongylidae</taxon>
        <taxon>Oesophagostomum</taxon>
    </lineage>
</organism>
<evidence type="ECO:0000313" key="2">
    <source>
        <dbReference type="EMBL" id="KHJ78692.1"/>
    </source>
</evidence>
<accession>A0A0B1S5D5</accession>
<dbReference type="AlphaFoldDB" id="A0A0B1S5D5"/>
<gene>
    <name evidence="2" type="ORF">OESDEN_21685</name>
</gene>
<evidence type="ECO:0000256" key="1">
    <source>
        <dbReference type="SAM" id="MobiDB-lite"/>
    </source>
</evidence>
<keyword evidence="3" id="KW-1185">Reference proteome</keyword>
<sequence length="138" mass="15397">MAVYICVELQSINSLPEIMNCLLERSIKFTVSKDRRSLCDRCNVKEESSQSPGCSYLPQLPLVSTPSSASLDLMDSYPRSESVDSEPSDNVREELPPPTPVSEFSQVRVKEEPCDSSRNCTLSLINTVSFATHLITFF</sequence>
<dbReference type="Proteomes" id="UP000053660">
    <property type="component" value="Unassembled WGS sequence"/>
</dbReference>
<proteinExistence type="predicted"/>
<name>A0A0B1S5D5_OESDE</name>
<reference evidence="2 3" key="1">
    <citation type="submission" date="2014-03" db="EMBL/GenBank/DDBJ databases">
        <title>Draft genome of the hookworm Oesophagostomum dentatum.</title>
        <authorList>
            <person name="Mitreva M."/>
        </authorList>
    </citation>
    <scope>NUCLEOTIDE SEQUENCE [LARGE SCALE GENOMIC DNA]</scope>
    <source>
        <strain evidence="2 3">OD-Hann</strain>
    </source>
</reference>
<protein>
    <submittedName>
        <fullName evidence="2">Uncharacterized protein</fullName>
    </submittedName>
</protein>
<dbReference type="OrthoDB" id="5839464at2759"/>
<evidence type="ECO:0000313" key="3">
    <source>
        <dbReference type="Proteomes" id="UP000053660"/>
    </source>
</evidence>
<feature type="region of interest" description="Disordered" evidence="1">
    <location>
        <begin position="67"/>
        <end position="108"/>
    </location>
</feature>